<accession>A0A1F7W2E2</accession>
<dbReference type="PROSITE" id="PS00844">
    <property type="entry name" value="DALA_DALA_LIGASE_2"/>
    <property type="match status" value="1"/>
</dbReference>
<dbReference type="STRING" id="1802421.A2318_01815"/>
<gene>
    <name evidence="10" type="primary">ddl</name>
    <name evidence="13" type="ORF">A2318_01815</name>
</gene>
<dbReference type="HAMAP" id="MF_00047">
    <property type="entry name" value="Dala_Dala_lig"/>
    <property type="match status" value="1"/>
</dbReference>
<keyword evidence="3 10" id="KW-0963">Cytoplasm</keyword>
<keyword evidence="9 10" id="KW-0961">Cell wall biogenesis/degradation</keyword>
<evidence type="ECO:0000256" key="4">
    <source>
        <dbReference type="ARBA" id="ARBA00022598"/>
    </source>
</evidence>
<dbReference type="PANTHER" id="PTHR23132:SF23">
    <property type="entry name" value="D-ALANINE--D-ALANINE LIGASE B"/>
    <property type="match status" value="1"/>
</dbReference>
<evidence type="ECO:0000259" key="12">
    <source>
        <dbReference type="PROSITE" id="PS50975"/>
    </source>
</evidence>
<name>A0A1F7W2E2_9BACT</name>
<dbReference type="UniPathway" id="UPA00219"/>
<dbReference type="PROSITE" id="PS50975">
    <property type="entry name" value="ATP_GRASP"/>
    <property type="match status" value="1"/>
</dbReference>
<dbReference type="GO" id="GO:0009252">
    <property type="term" value="P:peptidoglycan biosynthetic process"/>
    <property type="evidence" value="ECO:0007669"/>
    <property type="project" value="UniProtKB-UniRule"/>
</dbReference>
<comment type="similarity">
    <text evidence="2 10">Belongs to the D-alanine--D-alanine ligase family.</text>
</comment>
<keyword evidence="5 11" id="KW-0547">Nucleotide-binding</keyword>
<dbReference type="Gene3D" id="3.30.1490.20">
    <property type="entry name" value="ATP-grasp fold, A domain"/>
    <property type="match status" value="1"/>
</dbReference>
<evidence type="ECO:0000256" key="3">
    <source>
        <dbReference type="ARBA" id="ARBA00022490"/>
    </source>
</evidence>
<evidence type="ECO:0000256" key="6">
    <source>
        <dbReference type="ARBA" id="ARBA00022840"/>
    </source>
</evidence>
<sequence length="291" mass="32020">MRIAIITGGETGERDVSIASAKNVASAIGFAEHETFVFPEDQDRFIENASKFDLVIPVIHGKGAEDGAVQQLCESLNLPFLFSPIEAHKIGIDKVLTNEFVARAGIHVAKRFSRRNAIFPVFVKPRFGGSSVHTARIESKEELEAFLESMVDEMMIEGAVSGREFTVGVVEQNPGDPEALPVIEIVPKNAFFDYESKYNADHLADEICPARIERTLTKQLQDAAIAVHTLIGATHVSRSDFIVTDAGEIYFLEINTIPGMTDASLEPKMLKTANISFEGLLEKWCKNLIVV</sequence>
<evidence type="ECO:0000256" key="10">
    <source>
        <dbReference type="HAMAP-Rule" id="MF_00047"/>
    </source>
</evidence>
<dbReference type="InterPro" id="IPR016185">
    <property type="entry name" value="PreATP-grasp_dom_sf"/>
</dbReference>
<dbReference type="SUPFAM" id="SSF52440">
    <property type="entry name" value="PreATP-grasp domain"/>
    <property type="match status" value="1"/>
</dbReference>
<evidence type="ECO:0000256" key="11">
    <source>
        <dbReference type="PROSITE-ProRule" id="PRU00409"/>
    </source>
</evidence>
<dbReference type="InterPro" id="IPR011095">
    <property type="entry name" value="Dala_Dala_lig_C"/>
</dbReference>
<dbReference type="Proteomes" id="UP000177331">
    <property type="component" value="Unassembled WGS sequence"/>
</dbReference>
<dbReference type="GO" id="GO:0071555">
    <property type="term" value="P:cell wall organization"/>
    <property type="evidence" value="ECO:0007669"/>
    <property type="project" value="UniProtKB-KW"/>
</dbReference>
<dbReference type="GO" id="GO:0005737">
    <property type="term" value="C:cytoplasm"/>
    <property type="evidence" value="ECO:0007669"/>
    <property type="project" value="UniProtKB-SubCell"/>
</dbReference>
<evidence type="ECO:0000256" key="8">
    <source>
        <dbReference type="ARBA" id="ARBA00022984"/>
    </source>
</evidence>
<comment type="catalytic activity">
    <reaction evidence="10">
        <text>2 D-alanine + ATP = D-alanyl-D-alanine + ADP + phosphate + H(+)</text>
        <dbReference type="Rhea" id="RHEA:11224"/>
        <dbReference type="ChEBI" id="CHEBI:15378"/>
        <dbReference type="ChEBI" id="CHEBI:30616"/>
        <dbReference type="ChEBI" id="CHEBI:43474"/>
        <dbReference type="ChEBI" id="CHEBI:57416"/>
        <dbReference type="ChEBI" id="CHEBI:57822"/>
        <dbReference type="ChEBI" id="CHEBI:456216"/>
        <dbReference type="EC" id="6.3.2.4"/>
    </reaction>
</comment>
<comment type="pathway">
    <text evidence="10">Cell wall biogenesis; peptidoglycan biosynthesis.</text>
</comment>
<dbReference type="GO" id="GO:0008360">
    <property type="term" value="P:regulation of cell shape"/>
    <property type="evidence" value="ECO:0007669"/>
    <property type="project" value="UniProtKB-KW"/>
</dbReference>
<comment type="subcellular location">
    <subcellularLocation>
        <location evidence="1 10">Cytoplasm</location>
    </subcellularLocation>
</comment>
<dbReference type="InterPro" id="IPR005905">
    <property type="entry name" value="D_ala_D_ala"/>
</dbReference>
<evidence type="ECO:0000256" key="5">
    <source>
        <dbReference type="ARBA" id="ARBA00022741"/>
    </source>
</evidence>
<dbReference type="EC" id="6.3.2.4" evidence="10"/>
<evidence type="ECO:0000313" key="13">
    <source>
        <dbReference type="EMBL" id="OGL96941.1"/>
    </source>
</evidence>
<dbReference type="GO" id="GO:0046872">
    <property type="term" value="F:metal ion binding"/>
    <property type="evidence" value="ECO:0007669"/>
    <property type="project" value="InterPro"/>
</dbReference>
<keyword evidence="4 10" id="KW-0436">Ligase</keyword>
<dbReference type="GO" id="GO:0008716">
    <property type="term" value="F:D-alanine-D-alanine ligase activity"/>
    <property type="evidence" value="ECO:0007669"/>
    <property type="project" value="UniProtKB-UniRule"/>
</dbReference>
<organism evidence="13 14">
    <name type="scientific">Candidatus Uhrbacteria bacterium RIFOXYB2_FULL_45_11</name>
    <dbReference type="NCBI Taxonomy" id="1802421"/>
    <lineage>
        <taxon>Bacteria</taxon>
        <taxon>Candidatus Uhriibacteriota</taxon>
    </lineage>
</organism>
<dbReference type="InterPro" id="IPR013815">
    <property type="entry name" value="ATP_grasp_subdomain_1"/>
</dbReference>
<keyword evidence="6 11" id="KW-0067">ATP-binding</keyword>
<keyword evidence="7 10" id="KW-0133">Cell shape</keyword>
<evidence type="ECO:0000256" key="9">
    <source>
        <dbReference type="ARBA" id="ARBA00023316"/>
    </source>
</evidence>
<proteinExistence type="inferred from homology"/>
<dbReference type="Gene3D" id="3.30.470.20">
    <property type="entry name" value="ATP-grasp fold, B domain"/>
    <property type="match status" value="1"/>
</dbReference>
<evidence type="ECO:0000256" key="2">
    <source>
        <dbReference type="ARBA" id="ARBA00010871"/>
    </source>
</evidence>
<comment type="caution">
    <text evidence="13">The sequence shown here is derived from an EMBL/GenBank/DDBJ whole genome shotgun (WGS) entry which is preliminary data.</text>
</comment>
<dbReference type="SUPFAM" id="SSF56059">
    <property type="entry name" value="Glutathione synthetase ATP-binding domain-like"/>
    <property type="match status" value="1"/>
</dbReference>
<dbReference type="GO" id="GO:0005524">
    <property type="term" value="F:ATP binding"/>
    <property type="evidence" value="ECO:0007669"/>
    <property type="project" value="UniProtKB-UniRule"/>
</dbReference>
<dbReference type="Gene3D" id="3.40.50.20">
    <property type="match status" value="1"/>
</dbReference>
<protein>
    <recommendedName>
        <fullName evidence="10">D-alanine--D-alanine ligase</fullName>
        <ecNumber evidence="10">6.3.2.4</ecNumber>
    </recommendedName>
    <alternativeName>
        <fullName evidence="10">D-Ala-D-Ala ligase</fullName>
    </alternativeName>
    <alternativeName>
        <fullName evidence="10">D-alanylalanine synthetase</fullName>
    </alternativeName>
</protein>
<evidence type="ECO:0000256" key="7">
    <source>
        <dbReference type="ARBA" id="ARBA00022960"/>
    </source>
</evidence>
<evidence type="ECO:0000256" key="1">
    <source>
        <dbReference type="ARBA" id="ARBA00004496"/>
    </source>
</evidence>
<comment type="function">
    <text evidence="10">Cell wall formation.</text>
</comment>
<dbReference type="Pfam" id="PF07478">
    <property type="entry name" value="Dala_Dala_lig_C"/>
    <property type="match status" value="1"/>
</dbReference>
<dbReference type="AlphaFoldDB" id="A0A1F7W2E2"/>
<keyword evidence="8 10" id="KW-0573">Peptidoglycan synthesis</keyword>
<dbReference type="InterPro" id="IPR011761">
    <property type="entry name" value="ATP-grasp"/>
</dbReference>
<feature type="domain" description="ATP-grasp" evidence="12">
    <location>
        <begin position="93"/>
        <end position="286"/>
    </location>
</feature>
<dbReference type="EMBL" id="MGFD01000061">
    <property type="protein sequence ID" value="OGL96941.1"/>
    <property type="molecule type" value="Genomic_DNA"/>
</dbReference>
<reference evidence="13 14" key="1">
    <citation type="journal article" date="2016" name="Nat. Commun.">
        <title>Thousands of microbial genomes shed light on interconnected biogeochemical processes in an aquifer system.</title>
        <authorList>
            <person name="Anantharaman K."/>
            <person name="Brown C.T."/>
            <person name="Hug L.A."/>
            <person name="Sharon I."/>
            <person name="Castelle C.J."/>
            <person name="Probst A.J."/>
            <person name="Thomas B.C."/>
            <person name="Singh A."/>
            <person name="Wilkins M.J."/>
            <person name="Karaoz U."/>
            <person name="Brodie E.L."/>
            <person name="Williams K.H."/>
            <person name="Hubbard S.S."/>
            <person name="Banfield J.F."/>
        </authorList>
    </citation>
    <scope>NUCLEOTIDE SEQUENCE [LARGE SCALE GENOMIC DNA]</scope>
</reference>
<dbReference type="InterPro" id="IPR000291">
    <property type="entry name" value="D-Ala_lig_Van_CS"/>
</dbReference>
<evidence type="ECO:0000313" key="14">
    <source>
        <dbReference type="Proteomes" id="UP000177331"/>
    </source>
</evidence>
<dbReference type="PANTHER" id="PTHR23132">
    <property type="entry name" value="D-ALANINE--D-ALANINE LIGASE"/>
    <property type="match status" value="1"/>
</dbReference>